<keyword evidence="13" id="KW-1185">Reference proteome</keyword>
<evidence type="ECO:0000256" key="3">
    <source>
        <dbReference type="ARBA" id="ARBA00022519"/>
    </source>
</evidence>
<evidence type="ECO:0000256" key="2">
    <source>
        <dbReference type="ARBA" id="ARBA00022475"/>
    </source>
</evidence>
<evidence type="ECO:0000256" key="8">
    <source>
        <dbReference type="ARBA" id="ARBA00023303"/>
    </source>
</evidence>
<dbReference type="NCBIfam" id="TIGR00494">
    <property type="entry name" value="crcB"/>
    <property type="match status" value="1"/>
</dbReference>
<evidence type="ECO:0000256" key="9">
    <source>
        <dbReference type="ARBA" id="ARBA00035120"/>
    </source>
</evidence>
<comment type="caution">
    <text evidence="12">The sequence shown here is derived from an EMBL/GenBank/DDBJ whole genome shotgun (WGS) entry which is preliminary data.</text>
</comment>
<comment type="function">
    <text evidence="11">Fluoride-specific ion channel. Important for reducing fluoride concentration in the cell, thus reducing its toxicity.</text>
</comment>
<feature type="transmembrane region" description="Helical" evidence="11">
    <location>
        <begin position="98"/>
        <end position="117"/>
    </location>
</feature>
<evidence type="ECO:0000313" key="13">
    <source>
        <dbReference type="Proteomes" id="UP000597338"/>
    </source>
</evidence>
<dbReference type="EMBL" id="BMIK01000009">
    <property type="protein sequence ID" value="GGC33830.1"/>
    <property type="molecule type" value="Genomic_DNA"/>
</dbReference>
<keyword evidence="11" id="KW-0915">Sodium</keyword>
<keyword evidence="7 11" id="KW-0472">Membrane</keyword>
<dbReference type="InterPro" id="IPR003691">
    <property type="entry name" value="FluC"/>
</dbReference>
<feature type="transmembrane region" description="Helical" evidence="11">
    <location>
        <begin position="7"/>
        <end position="26"/>
    </location>
</feature>
<accession>A0ABQ1M2P6</accession>
<keyword evidence="8 11" id="KW-0407">Ion channel</keyword>
<evidence type="ECO:0000256" key="6">
    <source>
        <dbReference type="ARBA" id="ARBA00023065"/>
    </source>
</evidence>
<evidence type="ECO:0000313" key="12">
    <source>
        <dbReference type="EMBL" id="GGC33830.1"/>
    </source>
</evidence>
<keyword evidence="4 11" id="KW-0812">Transmembrane</keyword>
<sequence>MIKVLLYIWIGGGLGSICRYLVQFYISRYLTVTFPAGTFLVNISGCFLIGILYGIAERQGWMNIEWRLFLITGFCGGYTTFSSFSYEGISLLRQGNYLYFALYILFSVILGLLATFWGSTLTK</sequence>
<gene>
    <name evidence="11 12" type="primary">crcB</name>
    <name evidence="11" type="synonym">fluC</name>
    <name evidence="12" type="ORF">GCM10011386_27440</name>
</gene>
<comment type="subcellular location">
    <subcellularLocation>
        <location evidence="1 11">Cell membrane</location>
        <topology evidence="1 11">Multi-pass membrane protein</topology>
    </subcellularLocation>
</comment>
<keyword evidence="11" id="KW-0813">Transport</keyword>
<reference evidence="13" key="1">
    <citation type="journal article" date="2019" name="Int. J. Syst. Evol. Microbiol.">
        <title>The Global Catalogue of Microorganisms (GCM) 10K type strain sequencing project: providing services to taxonomists for standard genome sequencing and annotation.</title>
        <authorList>
            <consortium name="The Broad Institute Genomics Platform"/>
            <consortium name="The Broad Institute Genome Sequencing Center for Infectious Disease"/>
            <person name="Wu L."/>
            <person name="Ma J."/>
        </authorList>
    </citation>
    <scope>NUCLEOTIDE SEQUENCE [LARGE SCALE GENOMIC DNA]</scope>
    <source>
        <strain evidence="13">CGMCC 1.15342</strain>
    </source>
</reference>
<proteinExistence type="inferred from homology"/>
<feature type="transmembrane region" description="Helical" evidence="11">
    <location>
        <begin position="32"/>
        <end position="56"/>
    </location>
</feature>
<dbReference type="PANTHER" id="PTHR28259:SF1">
    <property type="entry name" value="FLUORIDE EXPORT PROTEIN 1-RELATED"/>
    <property type="match status" value="1"/>
</dbReference>
<keyword evidence="11" id="KW-0479">Metal-binding</keyword>
<evidence type="ECO:0000256" key="1">
    <source>
        <dbReference type="ARBA" id="ARBA00004651"/>
    </source>
</evidence>
<feature type="binding site" evidence="11">
    <location>
        <position position="76"/>
    </location>
    <ligand>
        <name>Na(+)</name>
        <dbReference type="ChEBI" id="CHEBI:29101"/>
        <note>structural</note>
    </ligand>
</feature>
<dbReference type="Pfam" id="PF02537">
    <property type="entry name" value="CRCB"/>
    <property type="match status" value="1"/>
</dbReference>
<evidence type="ECO:0000256" key="7">
    <source>
        <dbReference type="ARBA" id="ARBA00023136"/>
    </source>
</evidence>
<keyword evidence="2 11" id="KW-1003">Cell membrane</keyword>
<evidence type="ECO:0000256" key="4">
    <source>
        <dbReference type="ARBA" id="ARBA00022692"/>
    </source>
</evidence>
<keyword evidence="6 11" id="KW-0406">Ion transport</keyword>
<dbReference type="Proteomes" id="UP000597338">
    <property type="component" value="Unassembled WGS sequence"/>
</dbReference>
<name>A0ABQ1M2P6_9SPHI</name>
<evidence type="ECO:0000256" key="5">
    <source>
        <dbReference type="ARBA" id="ARBA00022989"/>
    </source>
</evidence>
<keyword evidence="3" id="KW-0997">Cell inner membrane</keyword>
<comment type="activity regulation">
    <text evidence="11">Na(+) is not transported, but it plays an essential structural role and its presence is essential for fluoride channel function.</text>
</comment>
<keyword evidence="5 11" id="KW-1133">Transmembrane helix</keyword>
<protein>
    <recommendedName>
        <fullName evidence="11">Fluoride-specific ion channel FluC</fullName>
    </recommendedName>
</protein>
<comment type="similarity">
    <text evidence="9 11">Belongs to the fluoride channel Fluc/FEX (TC 1.A.43) family.</text>
</comment>
<feature type="binding site" evidence="11">
    <location>
        <position position="79"/>
    </location>
    <ligand>
        <name>Na(+)</name>
        <dbReference type="ChEBI" id="CHEBI:29101"/>
        <note>structural</note>
    </ligand>
</feature>
<dbReference type="PANTHER" id="PTHR28259">
    <property type="entry name" value="FLUORIDE EXPORT PROTEIN 1-RELATED"/>
    <property type="match status" value="1"/>
</dbReference>
<feature type="transmembrane region" description="Helical" evidence="11">
    <location>
        <begin position="68"/>
        <end position="86"/>
    </location>
</feature>
<evidence type="ECO:0000256" key="10">
    <source>
        <dbReference type="ARBA" id="ARBA00035585"/>
    </source>
</evidence>
<organism evidence="12 13">
    <name type="scientific">Parapedobacter defluvii</name>
    <dbReference type="NCBI Taxonomy" id="2045106"/>
    <lineage>
        <taxon>Bacteria</taxon>
        <taxon>Pseudomonadati</taxon>
        <taxon>Bacteroidota</taxon>
        <taxon>Sphingobacteriia</taxon>
        <taxon>Sphingobacteriales</taxon>
        <taxon>Sphingobacteriaceae</taxon>
        <taxon>Parapedobacter</taxon>
    </lineage>
</organism>
<evidence type="ECO:0000256" key="11">
    <source>
        <dbReference type="HAMAP-Rule" id="MF_00454"/>
    </source>
</evidence>
<dbReference type="HAMAP" id="MF_00454">
    <property type="entry name" value="FluC"/>
    <property type="match status" value="1"/>
</dbReference>
<comment type="catalytic activity">
    <reaction evidence="10">
        <text>fluoride(in) = fluoride(out)</text>
        <dbReference type="Rhea" id="RHEA:76159"/>
        <dbReference type="ChEBI" id="CHEBI:17051"/>
    </reaction>
    <physiologicalReaction direction="left-to-right" evidence="10">
        <dbReference type="Rhea" id="RHEA:76160"/>
    </physiologicalReaction>
</comment>
<dbReference type="RefSeq" id="WP_229717567.1">
    <property type="nucleotide sequence ID" value="NZ_BMIK01000009.1"/>
</dbReference>